<dbReference type="InterPro" id="IPR050471">
    <property type="entry name" value="AB_hydrolase"/>
</dbReference>
<protein>
    <submittedName>
        <fullName evidence="2">Alpha/beta hydrolase</fullName>
    </submittedName>
</protein>
<gene>
    <name evidence="2" type="ORF">GCM10010345_83000</name>
</gene>
<dbReference type="InterPro" id="IPR000073">
    <property type="entry name" value="AB_hydrolase_1"/>
</dbReference>
<keyword evidence="3" id="KW-1185">Reference proteome</keyword>
<evidence type="ECO:0000313" key="2">
    <source>
        <dbReference type="EMBL" id="GHA66598.1"/>
    </source>
</evidence>
<keyword evidence="2" id="KW-0378">Hydrolase</keyword>
<dbReference type="Gene3D" id="3.40.50.1820">
    <property type="entry name" value="alpha/beta hydrolase"/>
    <property type="match status" value="1"/>
</dbReference>
<organism evidence="2 3">
    <name type="scientific">Streptomyces canarius</name>
    <dbReference type="NCBI Taxonomy" id="285453"/>
    <lineage>
        <taxon>Bacteria</taxon>
        <taxon>Bacillati</taxon>
        <taxon>Actinomycetota</taxon>
        <taxon>Actinomycetes</taxon>
        <taxon>Kitasatosporales</taxon>
        <taxon>Streptomycetaceae</taxon>
        <taxon>Streptomyces</taxon>
    </lineage>
</organism>
<dbReference type="SUPFAM" id="SSF53474">
    <property type="entry name" value="alpha/beta-Hydrolases"/>
    <property type="match status" value="1"/>
</dbReference>
<sequence length="281" mass="30523">MYIDAPNHVVDAPNGVSYAYRRCGPSGPRPPLLMLPHFRGVLDSWDPALVNALAAERDVIAFDNAGVGLSTGRTPRTIAETAVDTLAFMDAVGVRQADLLGFSMGGYTAQELALRRPAAVRRLVLAATAPRGGPGILGRPDDIFARADVDQPSLEDYLYIFFHHTESSQCSGLEFLGRYIEREHDRDLPAGRAARQAQYEAMTEWGVPDHGALQRLPAIRQPALVMHGDSDLVTPPGASRLLAGLLPDARVRTYPDAGHGFLFQHHEEVARDVLAFLAEAP</sequence>
<proteinExistence type="predicted"/>
<dbReference type="InterPro" id="IPR029058">
    <property type="entry name" value="AB_hydrolase_fold"/>
</dbReference>
<comment type="caution">
    <text evidence="2">The sequence shown here is derived from an EMBL/GenBank/DDBJ whole genome shotgun (WGS) entry which is preliminary data.</text>
</comment>
<feature type="domain" description="AB hydrolase-1" evidence="1">
    <location>
        <begin position="30"/>
        <end position="265"/>
    </location>
</feature>
<dbReference type="PRINTS" id="PR00111">
    <property type="entry name" value="ABHYDROLASE"/>
</dbReference>
<evidence type="ECO:0000313" key="3">
    <source>
        <dbReference type="Proteomes" id="UP000653644"/>
    </source>
</evidence>
<name>A0ABQ3D9C8_9ACTN</name>
<dbReference type="GO" id="GO:0016787">
    <property type="term" value="F:hydrolase activity"/>
    <property type="evidence" value="ECO:0007669"/>
    <property type="project" value="UniProtKB-KW"/>
</dbReference>
<dbReference type="EMBL" id="BMVN01000058">
    <property type="protein sequence ID" value="GHA66598.1"/>
    <property type="molecule type" value="Genomic_DNA"/>
</dbReference>
<dbReference type="RefSeq" id="WP_189894424.1">
    <property type="nucleotide sequence ID" value="NZ_BMVN01000058.1"/>
</dbReference>
<reference evidence="3" key="1">
    <citation type="journal article" date="2019" name="Int. J. Syst. Evol. Microbiol.">
        <title>The Global Catalogue of Microorganisms (GCM) 10K type strain sequencing project: providing services to taxonomists for standard genome sequencing and annotation.</title>
        <authorList>
            <consortium name="The Broad Institute Genomics Platform"/>
            <consortium name="The Broad Institute Genome Sequencing Center for Infectious Disease"/>
            <person name="Wu L."/>
            <person name="Ma J."/>
        </authorList>
    </citation>
    <scope>NUCLEOTIDE SEQUENCE [LARGE SCALE GENOMIC DNA]</scope>
    <source>
        <strain evidence="3">JCM 4733</strain>
    </source>
</reference>
<dbReference type="PANTHER" id="PTHR43433:SF5">
    <property type="entry name" value="AB HYDROLASE-1 DOMAIN-CONTAINING PROTEIN"/>
    <property type="match status" value="1"/>
</dbReference>
<accession>A0ABQ3D9C8</accession>
<dbReference type="Pfam" id="PF00561">
    <property type="entry name" value="Abhydrolase_1"/>
    <property type="match status" value="1"/>
</dbReference>
<dbReference type="PANTHER" id="PTHR43433">
    <property type="entry name" value="HYDROLASE, ALPHA/BETA FOLD FAMILY PROTEIN"/>
    <property type="match status" value="1"/>
</dbReference>
<evidence type="ECO:0000259" key="1">
    <source>
        <dbReference type="Pfam" id="PF00561"/>
    </source>
</evidence>
<dbReference type="Proteomes" id="UP000653644">
    <property type="component" value="Unassembled WGS sequence"/>
</dbReference>